<dbReference type="AlphaFoldDB" id="A1ZUP1"/>
<keyword evidence="2" id="KW-1185">Reference proteome</keyword>
<name>A1ZUP1_MICM2</name>
<dbReference type="EMBL" id="AAWS01000041">
    <property type="protein sequence ID" value="EAY25927.1"/>
    <property type="molecule type" value="Genomic_DNA"/>
</dbReference>
<evidence type="ECO:0000313" key="2">
    <source>
        <dbReference type="Proteomes" id="UP000004095"/>
    </source>
</evidence>
<protein>
    <submittedName>
        <fullName evidence="1">Uncharacterized protein</fullName>
    </submittedName>
</protein>
<reference evidence="1 2" key="1">
    <citation type="submission" date="2007-01" db="EMBL/GenBank/DDBJ databases">
        <authorList>
            <person name="Haygood M."/>
            <person name="Podell S."/>
            <person name="Anderson C."/>
            <person name="Hopkinson B."/>
            <person name="Roe K."/>
            <person name="Barbeau K."/>
            <person name="Gaasterland T."/>
            <person name="Ferriera S."/>
            <person name="Johnson J."/>
            <person name="Kravitz S."/>
            <person name="Beeson K."/>
            <person name="Sutton G."/>
            <person name="Rogers Y.-H."/>
            <person name="Friedman R."/>
            <person name="Frazier M."/>
            <person name="Venter J.C."/>
        </authorList>
    </citation>
    <scope>NUCLEOTIDE SEQUENCE [LARGE SCALE GENOMIC DNA]</scope>
    <source>
        <strain evidence="1 2">ATCC 23134</strain>
    </source>
</reference>
<dbReference type="Proteomes" id="UP000004095">
    <property type="component" value="Unassembled WGS sequence"/>
</dbReference>
<accession>A1ZUP1</accession>
<proteinExistence type="predicted"/>
<evidence type="ECO:0000313" key="1">
    <source>
        <dbReference type="EMBL" id="EAY25927.1"/>
    </source>
</evidence>
<sequence length="41" mass="4930">MLENERLLYHVGQSFLPKQLTKQCFNALLIKITKIHKTFRQ</sequence>
<gene>
    <name evidence="1" type="ORF">M23134_00881</name>
</gene>
<organism evidence="1 2">
    <name type="scientific">Microscilla marina ATCC 23134</name>
    <dbReference type="NCBI Taxonomy" id="313606"/>
    <lineage>
        <taxon>Bacteria</taxon>
        <taxon>Pseudomonadati</taxon>
        <taxon>Bacteroidota</taxon>
        <taxon>Cytophagia</taxon>
        <taxon>Cytophagales</taxon>
        <taxon>Microscillaceae</taxon>
        <taxon>Microscilla</taxon>
    </lineage>
</organism>
<comment type="caution">
    <text evidence="1">The sequence shown here is derived from an EMBL/GenBank/DDBJ whole genome shotgun (WGS) entry which is preliminary data.</text>
</comment>